<evidence type="ECO:0000313" key="2">
    <source>
        <dbReference type="EMBL" id="KAE9386284.1"/>
    </source>
</evidence>
<keyword evidence="3" id="KW-1185">Reference proteome</keyword>
<evidence type="ECO:0000256" key="1">
    <source>
        <dbReference type="SAM" id="MobiDB-lite"/>
    </source>
</evidence>
<evidence type="ECO:0000313" key="3">
    <source>
        <dbReference type="Proteomes" id="UP000799118"/>
    </source>
</evidence>
<dbReference type="EMBL" id="ML769893">
    <property type="protein sequence ID" value="KAE9386284.1"/>
    <property type="molecule type" value="Genomic_DNA"/>
</dbReference>
<gene>
    <name evidence="2" type="ORF">BT96DRAFT_1086560</name>
</gene>
<protein>
    <submittedName>
        <fullName evidence="2">Uncharacterized protein</fullName>
    </submittedName>
</protein>
<feature type="compositionally biased region" description="Low complexity" evidence="1">
    <location>
        <begin position="149"/>
        <end position="167"/>
    </location>
</feature>
<proteinExistence type="predicted"/>
<organism evidence="2 3">
    <name type="scientific">Gymnopus androsaceus JB14</name>
    <dbReference type="NCBI Taxonomy" id="1447944"/>
    <lineage>
        <taxon>Eukaryota</taxon>
        <taxon>Fungi</taxon>
        <taxon>Dikarya</taxon>
        <taxon>Basidiomycota</taxon>
        <taxon>Agaricomycotina</taxon>
        <taxon>Agaricomycetes</taxon>
        <taxon>Agaricomycetidae</taxon>
        <taxon>Agaricales</taxon>
        <taxon>Marasmiineae</taxon>
        <taxon>Omphalotaceae</taxon>
        <taxon>Gymnopus</taxon>
    </lineage>
</organism>
<sequence>MIHKMKEEQNSITRVYLQHQQLTGAHYWWPTLFGIAPKTPPKGCATDLPAGTATRKEPSIDLDYVFDEVSPSGSVGIIGVGVQERSAYGVHAGTTFDANRLECTRNNGLGTKSSRRGSRLSQRMTLAIDTEGQAIGPSGVGPHPHHSCQSRYSATSSQSASTPETSTRALGSRKTSTGGLIGARVREVEESGVRVFRGGAKLGPAASNPNDNVETDDEGGFCWSRRNGQKVQTWKAISMRVGEDEAEVAGAMLLFSSSSEKSVLHSPSIALTESLVLILSTTHKPEEPLTVAVVLVALVVAVALVPEEEVDIESVSATADAEEVLVEVV</sequence>
<accession>A0A6A4GM55</accession>
<dbReference type="AlphaFoldDB" id="A0A6A4GM55"/>
<name>A0A6A4GM55_9AGAR</name>
<reference evidence="2" key="1">
    <citation type="journal article" date="2019" name="Environ. Microbiol.">
        <title>Fungal ecological strategies reflected in gene transcription - a case study of two litter decomposers.</title>
        <authorList>
            <person name="Barbi F."/>
            <person name="Kohler A."/>
            <person name="Barry K."/>
            <person name="Baskaran P."/>
            <person name="Daum C."/>
            <person name="Fauchery L."/>
            <person name="Ihrmark K."/>
            <person name="Kuo A."/>
            <person name="LaButti K."/>
            <person name="Lipzen A."/>
            <person name="Morin E."/>
            <person name="Grigoriev I.V."/>
            <person name="Henrissat B."/>
            <person name="Lindahl B."/>
            <person name="Martin F."/>
        </authorList>
    </citation>
    <scope>NUCLEOTIDE SEQUENCE</scope>
    <source>
        <strain evidence="2">JB14</strain>
    </source>
</reference>
<dbReference type="Proteomes" id="UP000799118">
    <property type="component" value="Unassembled WGS sequence"/>
</dbReference>
<feature type="region of interest" description="Disordered" evidence="1">
    <location>
        <begin position="132"/>
        <end position="180"/>
    </location>
</feature>